<evidence type="ECO:0000256" key="1">
    <source>
        <dbReference type="SAM" id="Phobius"/>
    </source>
</evidence>
<evidence type="ECO:0000313" key="2">
    <source>
        <dbReference type="EMBL" id="MEA5258790.1"/>
    </source>
</evidence>
<organism evidence="2 3">
    <name type="scientific">Arcicella aquatica</name>
    <dbReference type="NCBI Taxonomy" id="217141"/>
    <lineage>
        <taxon>Bacteria</taxon>
        <taxon>Pseudomonadati</taxon>
        <taxon>Bacteroidota</taxon>
        <taxon>Cytophagia</taxon>
        <taxon>Cytophagales</taxon>
        <taxon>Flectobacillaceae</taxon>
        <taxon>Arcicella</taxon>
    </lineage>
</organism>
<protein>
    <submittedName>
        <fullName evidence="2">Uncharacterized protein</fullName>
    </submittedName>
</protein>
<keyword evidence="1" id="KW-0812">Transmembrane</keyword>
<dbReference type="Proteomes" id="UP001304671">
    <property type="component" value="Unassembled WGS sequence"/>
</dbReference>
<name>A0ABU5QPT7_9BACT</name>
<keyword evidence="1" id="KW-1133">Transmembrane helix</keyword>
<reference evidence="2 3" key="1">
    <citation type="submission" date="2023-12" db="EMBL/GenBank/DDBJ databases">
        <title>Novel species of the genus Arcicella isolated from rivers.</title>
        <authorList>
            <person name="Lu H."/>
        </authorList>
    </citation>
    <scope>NUCLEOTIDE SEQUENCE [LARGE SCALE GENOMIC DNA]</scope>
    <source>
        <strain evidence="2 3">LMG 21963</strain>
    </source>
</reference>
<dbReference type="RefSeq" id="WP_323250121.1">
    <property type="nucleotide sequence ID" value="NZ_JAYFUL010000020.1"/>
</dbReference>
<gene>
    <name evidence="2" type="ORF">VB264_13420</name>
</gene>
<proteinExistence type="predicted"/>
<feature type="transmembrane region" description="Helical" evidence="1">
    <location>
        <begin position="118"/>
        <end position="137"/>
    </location>
</feature>
<dbReference type="EMBL" id="JAYFUL010000020">
    <property type="protein sequence ID" value="MEA5258790.1"/>
    <property type="molecule type" value="Genomic_DNA"/>
</dbReference>
<comment type="caution">
    <text evidence="2">The sequence shown here is derived from an EMBL/GenBank/DDBJ whole genome shotgun (WGS) entry which is preliminary data.</text>
</comment>
<sequence length="424" mass="48762">MTNEKFYIDKCKELIEKQLEWGDSEHWQNQDFDVLSERIFEATKVSLSNSTLKRLWGKVRYDSTPNLTTLNALAQFIHYENWRAFTSNGFQPKIDVNEDIPHKIETVINTSRRGISKGYFWVIGFFMVGLLLGIWAFQHKSRPLTYGKVLFSSMPVTLGVPNTVLFYYDAKDSNADSVLIQQSWDNKLRVKVDKNKHQFANTYYLPGYYKAKLVLNDSIVKEHDLYIETDGWLRTIDKESMPVFLPKKQATKENVIAIDEEDLTGQKFDLEKNIPWVSIFKVQKDLQIPSDNFVFETDIKNTFNRGDGICHKTKIILMCMNGAHVIPLSIKGCVGELNVVLGNELYEGKTLDLSGFGVDFSDWIHVKMEVKNREAKIFINQKLAFEGDFKQSLGMIVGLRASFKGAGEIRNAKFYIGNNKSRIL</sequence>
<keyword evidence="3" id="KW-1185">Reference proteome</keyword>
<evidence type="ECO:0000313" key="3">
    <source>
        <dbReference type="Proteomes" id="UP001304671"/>
    </source>
</evidence>
<accession>A0ABU5QPT7</accession>
<keyword evidence="1" id="KW-0472">Membrane</keyword>